<dbReference type="PROSITE" id="PS51257">
    <property type="entry name" value="PROKAR_LIPOPROTEIN"/>
    <property type="match status" value="1"/>
</dbReference>
<organism evidence="3 4">
    <name type="scientific">Gillisia limnaea (strain DSM 15749 / LMG 21470 / R-8282)</name>
    <dbReference type="NCBI Taxonomy" id="865937"/>
    <lineage>
        <taxon>Bacteria</taxon>
        <taxon>Pseudomonadati</taxon>
        <taxon>Bacteroidota</taxon>
        <taxon>Flavobacteriia</taxon>
        <taxon>Flavobacteriales</taxon>
        <taxon>Flavobacteriaceae</taxon>
        <taxon>Gillisia</taxon>
    </lineage>
</organism>
<dbReference type="SUPFAM" id="SSF52096">
    <property type="entry name" value="ClpP/crotonase"/>
    <property type="match status" value="1"/>
</dbReference>
<keyword evidence="4" id="KW-1185">Reference proteome</keyword>
<dbReference type="Gene3D" id="3.30.750.170">
    <property type="match status" value="1"/>
</dbReference>
<dbReference type="Proteomes" id="UP000003844">
    <property type="component" value="Unassembled WGS sequence"/>
</dbReference>
<name>H2BWV6_GILLR</name>
<dbReference type="Gene3D" id="2.30.42.10">
    <property type="match status" value="1"/>
</dbReference>
<dbReference type="SMART" id="SM00245">
    <property type="entry name" value="TSPc"/>
    <property type="match status" value="1"/>
</dbReference>
<evidence type="ECO:0000313" key="4">
    <source>
        <dbReference type="Proteomes" id="UP000003844"/>
    </source>
</evidence>
<evidence type="ECO:0000256" key="1">
    <source>
        <dbReference type="SAM" id="SignalP"/>
    </source>
</evidence>
<dbReference type="PANTHER" id="PTHR32060:SF30">
    <property type="entry name" value="CARBOXY-TERMINAL PROCESSING PROTEASE CTPA"/>
    <property type="match status" value="1"/>
</dbReference>
<dbReference type="CDD" id="cd07561">
    <property type="entry name" value="Peptidase_S41_CPP_like"/>
    <property type="match status" value="1"/>
</dbReference>
<dbReference type="GO" id="GO:0007165">
    <property type="term" value="P:signal transduction"/>
    <property type="evidence" value="ECO:0007669"/>
    <property type="project" value="TreeGrafter"/>
</dbReference>
<dbReference type="eggNOG" id="COG0793">
    <property type="taxonomic scope" value="Bacteria"/>
</dbReference>
<feature type="signal peptide" evidence="1">
    <location>
        <begin position="1"/>
        <end position="28"/>
    </location>
</feature>
<feature type="chain" id="PRO_5003560477" evidence="1">
    <location>
        <begin position="29"/>
        <end position="487"/>
    </location>
</feature>
<dbReference type="InterPro" id="IPR041613">
    <property type="entry name" value="Pept_S41_N"/>
</dbReference>
<dbReference type="GO" id="GO:0008236">
    <property type="term" value="F:serine-type peptidase activity"/>
    <property type="evidence" value="ECO:0007669"/>
    <property type="project" value="InterPro"/>
</dbReference>
<dbReference type="HOGENOM" id="CLU_031949_0_1_10"/>
<proteinExistence type="predicted"/>
<accession>H2BWV6</accession>
<evidence type="ECO:0000259" key="2">
    <source>
        <dbReference type="SMART" id="SM00245"/>
    </source>
</evidence>
<protein>
    <submittedName>
        <fullName evidence="3">Peptidase S41</fullName>
    </submittedName>
</protein>
<dbReference type="InterPro" id="IPR029045">
    <property type="entry name" value="ClpP/crotonase-like_dom_sf"/>
</dbReference>
<gene>
    <name evidence="3" type="ORF">Gilli_3532</name>
</gene>
<dbReference type="PANTHER" id="PTHR32060">
    <property type="entry name" value="TAIL-SPECIFIC PROTEASE"/>
    <property type="match status" value="1"/>
</dbReference>
<dbReference type="Pfam" id="PF03572">
    <property type="entry name" value="Peptidase_S41"/>
    <property type="match status" value="1"/>
</dbReference>
<dbReference type="EMBL" id="JH594606">
    <property type="protein sequence ID" value="EHQ04129.1"/>
    <property type="molecule type" value="Genomic_DNA"/>
</dbReference>
<keyword evidence="1" id="KW-0732">Signal</keyword>
<dbReference type="GO" id="GO:0006508">
    <property type="term" value="P:proteolysis"/>
    <property type="evidence" value="ECO:0007669"/>
    <property type="project" value="InterPro"/>
</dbReference>
<dbReference type="GO" id="GO:0004175">
    <property type="term" value="F:endopeptidase activity"/>
    <property type="evidence" value="ECO:0007669"/>
    <property type="project" value="TreeGrafter"/>
</dbReference>
<dbReference type="STRING" id="865937.Gilli_3532"/>
<dbReference type="Pfam" id="PF18294">
    <property type="entry name" value="Pept_S41_N"/>
    <property type="match status" value="1"/>
</dbReference>
<feature type="domain" description="Tail specific protease" evidence="2">
    <location>
        <begin position="199"/>
        <end position="422"/>
    </location>
</feature>
<dbReference type="GO" id="GO:0030288">
    <property type="term" value="C:outer membrane-bounded periplasmic space"/>
    <property type="evidence" value="ECO:0007669"/>
    <property type="project" value="TreeGrafter"/>
</dbReference>
<dbReference type="Gene3D" id="3.90.226.10">
    <property type="entry name" value="2-enoyl-CoA Hydratase, Chain A, domain 1"/>
    <property type="match status" value="1"/>
</dbReference>
<evidence type="ECO:0000313" key="3">
    <source>
        <dbReference type="EMBL" id="EHQ04129.1"/>
    </source>
</evidence>
<dbReference type="AlphaFoldDB" id="H2BWV6"/>
<sequence>MKNSMKIYKLVLLVFLFGGITISCSDDADDKGPTPPVAGERSLVVENFIYRGMNFYYLYKADVPKLADDAFATQAERNNFLDNYSSPEDLFDNGVTASQDKFSWIVDDYVELERLFSGVSKTSGLSYGLVRNCSSCSEIFAYVRLVLPNTSADEEGVERGMIFNRVDGQQLTDTNFSTLLAPDTFTIGLAKLEESNIINLEETFTLTKREYVKNPVFVSKVLEIEGKNVGYIYYDSFTADFDKELNDAFGEFKTANVSDLVLDLRYNGGGSVRTATDMAAMITGQFAGQLFMKEVWNAEYQAHFQSTNPERLLNKFNTTLKTGEVINSLNLGKVYVLTTGRSASASELVINGLDPYIDVVQIGETTTGKFQASVTLYDSQNFGRTNANTTHTYAIQPLVLKSVNSAGVSDYINGLDPDYVISEDYQNLGQLGDPNEPFLKLALDVILGNRISIPESKELFKPVGESGMDQLDYQKMYIDKIPELINK</sequence>
<dbReference type="InterPro" id="IPR005151">
    <property type="entry name" value="Tail-specific_protease"/>
</dbReference>
<dbReference type="InterPro" id="IPR036034">
    <property type="entry name" value="PDZ_sf"/>
</dbReference>
<reference evidence="4" key="1">
    <citation type="journal article" date="2012" name="Stand. Genomic Sci.">
        <title>Genome sequence of the Antarctic rhodopsins-containing flavobacterium Gillisia limnaea type strain (R-8282(T)).</title>
        <authorList>
            <person name="Riedel T."/>
            <person name="Held B."/>
            <person name="Nolan M."/>
            <person name="Lucas S."/>
            <person name="Lapidus A."/>
            <person name="Tice H."/>
            <person name="Del Rio T.G."/>
            <person name="Cheng J.F."/>
            <person name="Han C."/>
            <person name="Tapia R."/>
            <person name="Goodwin L.A."/>
            <person name="Pitluck S."/>
            <person name="Liolios K."/>
            <person name="Mavromatis K."/>
            <person name="Pagani I."/>
            <person name="Ivanova N."/>
            <person name="Mikhailova N."/>
            <person name="Pati A."/>
            <person name="Chen A."/>
            <person name="Palaniappan K."/>
            <person name="Land M."/>
            <person name="Rohde M."/>
            <person name="Tindall B.J."/>
            <person name="Detter J.C."/>
            <person name="Goker M."/>
            <person name="Bristow J."/>
            <person name="Eisen J.A."/>
            <person name="Markowitz V."/>
            <person name="Hugenholtz P."/>
            <person name="Kyrpides N.C."/>
            <person name="Klenk H.P."/>
            <person name="Woyke T."/>
        </authorList>
    </citation>
    <scope>NUCLEOTIDE SEQUENCE [LARGE SCALE GENOMIC DNA]</scope>
    <source>
        <strain evidence="4">DSM 15749 / LMG 21470 / R-8282</strain>
    </source>
</reference>